<evidence type="ECO:0000259" key="15">
    <source>
        <dbReference type="Pfam" id="PF21635"/>
    </source>
</evidence>
<evidence type="ECO:0000259" key="13">
    <source>
        <dbReference type="Pfam" id="PF13087"/>
    </source>
</evidence>
<evidence type="ECO:0000256" key="10">
    <source>
        <dbReference type="ARBA" id="ARBA00023158"/>
    </source>
</evidence>
<dbReference type="CDD" id="cd18808">
    <property type="entry name" value="SF1_C_Upf1"/>
    <property type="match status" value="1"/>
</dbReference>
<evidence type="ECO:0000256" key="2">
    <source>
        <dbReference type="ARBA" id="ARBA00005601"/>
    </source>
</evidence>
<evidence type="ECO:0000313" key="17">
    <source>
        <dbReference type="Proteomes" id="UP000472263"/>
    </source>
</evidence>
<dbReference type="InterPro" id="IPR026122">
    <property type="entry name" value="MOV-10/SDE3_DEXXQ/H-box"/>
</dbReference>
<feature type="domain" description="DNA2/NAM7 helicase helicase" evidence="12">
    <location>
        <begin position="340"/>
        <end position="415"/>
    </location>
</feature>
<keyword evidence="10" id="KW-0943">RNA-mediated gene silencing</keyword>
<evidence type="ECO:0000313" key="16">
    <source>
        <dbReference type="Ensembl" id="ENSMMDP00005021720.1"/>
    </source>
</evidence>
<dbReference type="Ensembl" id="ENSMMDT00005022208.1">
    <property type="protein sequence ID" value="ENSMMDP00005021720.1"/>
    <property type="gene ID" value="ENSMMDG00005010517.1"/>
</dbReference>
<keyword evidence="9" id="KW-0694">RNA-binding</keyword>
<dbReference type="Pfam" id="PF21634">
    <property type="entry name" value="MOV-10_beta-barrel"/>
    <property type="match status" value="1"/>
</dbReference>
<dbReference type="CDD" id="cd18038">
    <property type="entry name" value="DEXXQc_Helz-like"/>
    <property type="match status" value="1"/>
</dbReference>
<keyword evidence="17" id="KW-1185">Reference proteome</keyword>
<dbReference type="Pfam" id="PF21635">
    <property type="entry name" value="Mov-10_helical"/>
    <property type="match status" value="1"/>
</dbReference>
<dbReference type="Proteomes" id="UP000472263">
    <property type="component" value="Chromosome 7"/>
</dbReference>
<dbReference type="Gene3D" id="3.40.50.300">
    <property type="entry name" value="P-loop containing nucleotide triphosphate hydrolases"/>
    <property type="match status" value="2"/>
</dbReference>
<evidence type="ECO:0000256" key="4">
    <source>
        <dbReference type="ARBA" id="ARBA00022490"/>
    </source>
</evidence>
<dbReference type="InterPro" id="IPR041679">
    <property type="entry name" value="DNA2/NAM7-like_C"/>
</dbReference>
<dbReference type="GeneTree" id="ENSGT00940000156024"/>
<sequence length="724" mass="82604">NLEVNYQTSLGKALAPKSPYRRYSTAFKATRNEIVRGKPPARYDKLEIILYTICLLMRVLRGVLNWKRYSKFHLLLHVEELQMRKDIKKYNMADVSMVKDKNGSNHLILQVPGVSENRPSVLPGDSVLVTPQDQSGYLADSTYEGYVHHVDRDHVYLDFKNLLVHFTEDMKFSVEFNINRLTLRIQHRAVDLASACKLKKVLFPDTANSPSEKLVVQSLMDQLFNEHLKGNEEQCKAVQHIVAGSSKPAPYLVFGPPGTGKTVTVVEAVKQVQRSQASCHILVCAPTNAAVDLLCESIARYSSRDEVFRFYALTHSVKDIPKNRQFLCNMKQGELVVPYKEELMKYKIVVTTLITASRLVTLGIPEGHYTHIFVDEAGHAKETECIIPLAGLLDPKTGQVVLVGDPKQLGPIISSSLVKKYGMGSLLDRLMKDFEIYKKNEHFKYNNHFITKLRKNYRSHPDILKIPNELFYDGELEPCADKETISFDWEGLPNKHFPVIFHGVVGCDEREETSPSYFNTAEVDMLMKYLKDILDYLKNKRGVTAIKPQQIGIIAPYRKQVVYQTLSIRAYLCLLQVGSVEDFQGEESEVILVSTVRSDAKYIKEDQKFNLGFVYNEKRFNVAITRAQALLIVVGNPRFLRRDKVWNKFIEYCRENGSYSGIGAQDDEGLKLSKCTFSRQNVAEPQTIFCVYNTSMSISCALSYSHFSFMWRDVWFTLLTVLVC</sequence>
<organism evidence="16 17">
    <name type="scientific">Myripristis murdjan</name>
    <name type="common">pinecone soldierfish</name>
    <dbReference type="NCBI Taxonomy" id="586833"/>
    <lineage>
        <taxon>Eukaryota</taxon>
        <taxon>Metazoa</taxon>
        <taxon>Chordata</taxon>
        <taxon>Craniata</taxon>
        <taxon>Vertebrata</taxon>
        <taxon>Euteleostomi</taxon>
        <taxon>Actinopterygii</taxon>
        <taxon>Neopterygii</taxon>
        <taxon>Teleostei</taxon>
        <taxon>Neoteleostei</taxon>
        <taxon>Acanthomorphata</taxon>
        <taxon>Holocentriformes</taxon>
        <taxon>Holocentridae</taxon>
        <taxon>Myripristis</taxon>
    </lineage>
</organism>
<evidence type="ECO:0000259" key="12">
    <source>
        <dbReference type="Pfam" id="PF13086"/>
    </source>
</evidence>
<keyword evidence="5" id="KW-0547">Nucleotide-binding</keyword>
<dbReference type="InterPro" id="IPR049079">
    <property type="entry name" value="Mov-10_helical"/>
</dbReference>
<dbReference type="AlphaFoldDB" id="A0A667XVM2"/>
<keyword evidence="8" id="KW-0067">ATP-binding</keyword>
<dbReference type="GO" id="GO:0000932">
    <property type="term" value="C:P-body"/>
    <property type="evidence" value="ECO:0007669"/>
    <property type="project" value="UniProtKB-SubCell"/>
</dbReference>
<name>A0A667XVM2_9TELE</name>
<dbReference type="Pfam" id="PF13086">
    <property type="entry name" value="AAA_11"/>
    <property type="match status" value="2"/>
</dbReference>
<dbReference type="InterPro" id="IPR049080">
    <property type="entry name" value="MOV-10-like_beta-barrel"/>
</dbReference>
<keyword evidence="6" id="KW-0378">Hydrolase</keyword>
<accession>A0A667XVM2</accession>
<evidence type="ECO:0000256" key="3">
    <source>
        <dbReference type="ARBA" id="ARBA00012552"/>
    </source>
</evidence>
<protein>
    <recommendedName>
        <fullName evidence="3">RNA helicase</fullName>
        <ecNumber evidence="3">3.6.4.13</ecNumber>
    </recommendedName>
</protein>
<keyword evidence="4" id="KW-0963">Cytoplasm</keyword>
<evidence type="ECO:0000256" key="6">
    <source>
        <dbReference type="ARBA" id="ARBA00022801"/>
    </source>
</evidence>
<dbReference type="PANTHER" id="PTHR45418:SF1">
    <property type="entry name" value="CANCER_TESTIS ANTIGEN 55"/>
    <property type="match status" value="1"/>
</dbReference>
<reference evidence="16" key="1">
    <citation type="submission" date="2019-06" db="EMBL/GenBank/DDBJ databases">
        <authorList>
            <consortium name="Wellcome Sanger Institute Data Sharing"/>
        </authorList>
    </citation>
    <scope>NUCLEOTIDE SEQUENCE [LARGE SCALE GENOMIC DNA]</scope>
</reference>
<dbReference type="GO" id="GO:0032574">
    <property type="term" value="F:5'-3' RNA helicase activity"/>
    <property type="evidence" value="ECO:0007669"/>
    <property type="project" value="InterPro"/>
</dbReference>
<dbReference type="InterPro" id="IPR047187">
    <property type="entry name" value="SF1_C_Upf1"/>
</dbReference>
<evidence type="ECO:0000256" key="9">
    <source>
        <dbReference type="ARBA" id="ARBA00022884"/>
    </source>
</evidence>
<dbReference type="GO" id="GO:0031047">
    <property type="term" value="P:regulatory ncRNA-mediated gene silencing"/>
    <property type="evidence" value="ECO:0007669"/>
    <property type="project" value="UniProtKB-KW"/>
</dbReference>
<comment type="subcellular location">
    <subcellularLocation>
        <location evidence="1">Cytoplasm</location>
        <location evidence="1">P-body</location>
    </subcellularLocation>
</comment>
<keyword evidence="7" id="KW-0347">Helicase</keyword>
<evidence type="ECO:0000256" key="7">
    <source>
        <dbReference type="ARBA" id="ARBA00022806"/>
    </source>
</evidence>
<feature type="domain" description="DNA2/NAM7 helicase helicase" evidence="12">
    <location>
        <begin position="231"/>
        <end position="303"/>
    </location>
</feature>
<evidence type="ECO:0000256" key="5">
    <source>
        <dbReference type="ARBA" id="ARBA00022741"/>
    </source>
</evidence>
<dbReference type="InterPro" id="IPR041677">
    <property type="entry name" value="DNA2/NAM7_AAA_11"/>
</dbReference>
<comment type="similarity">
    <text evidence="2">Belongs to the DNA2/NAM7 helicase family. SDE3 subfamily.</text>
</comment>
<dbReference type="SUPFAM" id="SSF52540">
    <property type="entry name" value="P-loop containing nucleoside triphosphate hydrolases"/>
    <property type="match status" value="1"/>
</dbReference>
<reference evidence="16" key="2">
    <citation type="submission" date="2025-08" db="UniProtKB">
        <authorList>
            <consortium name="Ensembl"/>
        </authorList>
    </citation>
    <scope>IDENTIFICATION</scope>
</reference>
<evidence type="ECO:0000256" key="1">
    <source>
        <dbReference type="ARBA" id="ARBA00004201"/>
    </source>
</evidence>
<dbReference type="PANTHER" id="PTHR45418">
    <property type="entry name" value="CANCER/TESTIS ANTIGEN 55"/>
    <property type="match status" value="1"/>
</dbReference>
<evidence type="ECO:0000256" key="11">
    <source>
        <dbReference type="ARBA" id="ARBA00047984"/>
    </source>
</evidence>
<dbReference type="InterPro" id="IPR027417">
    <property type="entry name" value="P-loop_NTPase"/>
</dbReference>
<dbReference type="Pfam" id="PF13087">
    <property type="entry name" value="AAA_12"/>
    <property type="match status" value="1"/>
</dbReference>
<evidence type="ECO:0000256" key="8">
    <source>
        <dbReference type="ARBA" id="ARBA00022840"/>
    </source>
</evidence>
<feature type="domain" description="DNA2/NAM7 helicase-like C-terminal" evidence="13">
    <location>
        <begin position="441"/>
        <end position="637"/>
    </location>
</feature>
<dbReference type="FunFam" id="3.40.50.300:FF:000608">
    <property type="entry name" value="Mov10 RISC complex RNA helicase"/>
    <property type="match status" value="1"/>
</dbReference>
<dbReference type="GO" id="GO:0016787">
    <property type="term" value="F:hydrolase activity"/>
    <property type="evidence" value="ECO:0007669"/>
    <property type="project" value="UniProtKB-KW"/>
</dbReference>
<dbReference type="EC" id="3.6.4.13" evidence="3"/>
<feature type="domain" description="Helicase MOV-10 helical" evidence="15">
    <location>
        <begin position="59"/>
        <end position="89"/>
    </location>
</feature>
<dbReference type="GO" id="GO:0003723">
    <property type="term" value="F:RNA binding"/>
    <property type="evidence" value="ECO:0007669"/>
    <property type="project" value="UniProtKB-KW"/>
</dbReference>
<gene>
    <name evidence="16" type="primary">MOV10</name>
    <name evidence="16" type="synonym">LOC115361614</name>
</gene>
<comment type="catalytic activity">
    <reaction evidence="11">
        <text>ATP + H2O = ADP + phosphate + H(+)</text>
        <dbReference type="Rhea" id="RHEA:13065"/>
        <dbReference type="ChEBI" id="CHEBI:15377"/>
        <dbReference type="ChEBI" id="CHEBI:15378"/>
        <dbReference type="ChEBI" id="CHEBI:30616"/>
        <dbReference type="ChEBI" id="CHEBI:43474"/>
        <dbReference type="ChEBI" id="CHEBI:456216"/>
        <dbReference type="EC" id="3.6.4.13"/>
    </reaction>
</comment>
<feature type="domain" description="Helicase MOV-10-like beta-barrel" evidence="14">
    <location>
        <begin position="90"/>
        <end position="176"/>
    </location>
</feature>
<proteinExistence type="inferred from homology"/>
<evidence type="ECO:0000259" key="14">
    <source>
        <dbReference type="Pfam" id="PF21634"/>
    </source>
</evidence>
<reference evidence="16" key="3">
    <citation type="submission" date="2025-09" db="UniProtKB">
        <authorList>
            <consortium name="Ensembl"/>
        </authorList>
    </citation>
    <scope>IDENTIFICATION</scope>
</reference>
<dbReference type="GO" id="GO:0005524">
    <property type="term" value="F:ATP binding"/>
    <property type="evidence" value="ECO:0007669"/>
    <property type="project" value="UniProtKB-KW"/>
</dbReference>